<dbReference type="PANTHER" id="PTHR30614:SF21">
    <property type="entry name" value="AMINO ACID ABC TRANSPORTER PERMEASE"/>
    <property type="match status" value="1"/>
</dbReference>
<dbReference type="CDD" id="cd06261">
    <property type="entry name" value="TM_PBP2"/>
    <property type="match status" value="1"/>
</dbReference>
<protein>
    <submittedName>
        <fullName evidence="10">Amino acid ABC transporter permease</fullName>
    </submittedName>
</protein>
<evidence type="ECO:0000256" key="6">
    <source>
        <dbReference type="ARBA" id="ARBA00023136"/>
    </source>
</evidence>
<dbReference type="InterPro" id="IPR043429">
    <property type="entry name" value="ArtM/GltK/GlnP/TcyL/YhdX-like"/>
</dbReference>
<organism evidence="10 11">
    <name type="scientific">Nakamurella antarctica</name>
    <dbReference type="NCBI Taxonomy" id="1902245"/>
    <lineage>
        <taxon>Bacteria</taxon>
        <taxon>Bacillati</taxon>
        <taxon>Actinomycetota</taxon>
        <taxon>Actinomycetes</taxon>
        <taxon>Nakamurellales</taxon>
        <taxon>Nakamurellaceae</taxon>
        <taxon>Nakamurella</taxon>
    </lineage>
</organism>
<dbReference type="InterPro" id="IPR035906">
    <property type="entry name" value="MetI-like_sf"/>
</dbReference>
<reference evidence="10 11" key="2">
    <citation type="submission" date="2018-12" db="EMBL/GenBank/DDBJ databases">
        <title>Nakamurella antarcticus sp. nov., isolated from Antarctica South Shetland Islands soil.</title>
        <authorList>
            <person name="Peng F."/>
        </authorList>
    </citation>
    <scope>NUCLEOTIDE SEQUENCE [LARGE SCALE GENOMIC DNA]</scope>
    <source>
        <strain evidence="10 11">S14-144</strain>
    </source>
</reference>
<keyword evidence="3" id="KW-1003">Cell membrane</keyword>
<keyword evidence="6 7" id="KW-0472">Membrane</keyword>
<keyword evidence="5 7" id="KW-1133">Transmembrane helix</keyword>
<dbReference type="RefSeq" id="WP_124798327.1">
    <property type="nucleotide sequence ID" value="NZ_CP034170.1"/>
</dbReference>
<sequence length="310" mass="33449">MSSLNVLYDAPGPKAKRRNLILSVIFAVLLLWVVYIVLVALNDKGQLDSEKWSPFLHAEIWSTYLLPGLWQTVRAALLSLVIALPVGALLAVGRLSDHRVISAPCTVIIEFFRAIPVLLLMVFAKVIFVAAEVGSEELRPLLAVVTGLVLYNASVLAEVFRSGIASLPSGQTEASLAIGLRKGQIMTIILLPQALTAMLPAIVSQLVVIVKDTALGGLLTIEYPELLRSSKTAFSNFQNVVPMFIVAALIFIALNLTLTTIASQLEKYLRNRRSGGKGSKPLLGSTETATETEVLNAPGITETDPPRLTK</sequence>
<evidence type="ECO:0000256" key="2">
    <source>
        <dbReference type="ARBA" id="ARBA00022448"/>
    </source>
</evidence>
<comment type="subcellular location">
    <subcellularLocation>
        <location evidence="1 7">Cell membrane</location>
        <topology evidence="1 7">Multi-pass membrane protein</topology>
    </subcellularLocation>
</comment>
<evidence type="ECO:0000256" key="5">
    <source>
        <dbReference type="ARBA" id="ARBA00022989"/>
    </source>
</evidence>
<dbReference type="InterPro" id="IPR010065">
    <property type="entry name" value="AA_ABC_transptr_permease_3TM"/>
</dbReference>
<feature type="transmembrane region" description="Helical" evidence="7">
    <location>
        <begin position="141"/>
        <end position="164"/>
    </location>
</feature>
<evidence type="ECO:0000259" key="9">
    <source>
        <dbReference type="PROSITE" id="PS50928"/>
    </source>
</evidence>
<reference evidence="10 11" key="1">
    <citation type="submission" date="2018-11" db="EMBL/GenBank/DDBJ databases">
        <authorList>
            <person name="Da X."/>
        </authorList>
    </citation>
    <scope>NUCLEOTIDE SEQUENCE [LARGE SCALE GENOMIC DNA]</scope>
    <source>
        <strain evidence="10 11">S14-144</strain>
    </source>
</reference>
<dbReference type="Pfam" id="PF00528">
    <property type="entry name" value="BPD_transp_1"/>
    <property type="match status" value="1"/>
</dbReference>
<comment type="similarity">
    <text evidence="7">Belongs to the binding-protein-dependent transport system permease family.</text>
</comment>
<accession>A0A3G8ZJW4</accession>
<proteinExistence type="inferred from homology"/>
<evidence type="ECO:0000256" key="8">
    <source>
        <dbReference type="SAM" id="MobiDB-lite"/>
    </source>
</evidence>
<dbReference type="EMBL" id="CP034170">
    <property type="protein sequence ID" value="AZI57642.1"/>
    <property type="molecule type" value="Genomic_DNA"/>
</dbReference>
<name>A0A3G8ZJW4_9ACTN</name>
<evidence type="ECO:0000313" key="11">
    <source>
        <dbReference type="Proteomes" id="UP000268084"/>
    </source>
</evidence>
<feature type="transmembrane region" description="Helical" evidence="7">
    <location>
        <begin position="185"/>
        <end position="210"/>
    </location>
</feature>
<dbReference type="OrthoDB" id="4543034at2"/>
<feature type="transmembrane region" description="Helical" evidence="7">
    <location>
        <begin position="240"/>
        <end position="263"/>
    </location>
</feature>
<feature type="domain" description="ABC transmembrane type-1" evidence="9">
    <location>
        <begin position="69"/>
        <end position="262"/>
    </location>
</feature>
<dbReference type="InterPro" id="IPR000515">
    <property type="entry name" value="MetI-like"/>
</dbReference>
<dbReference type="Gene3D" id="1.10.3720.10">
    <property type="entry name" value="MetI-like"/>
    <property type="match status" value="1"/>
</dbReference>
<dbReference type="PANTHER" id="PTHR30614">
    <property type="entry name" value="MEMBRANE COMPONENT OF AMINO ACID ABC TRANSPORTER"/>
    <property type="match status" value="1"/>
</dbReference>
<evidence type="ECO:0000313" key="10">
    <source>
        <dbReference type="EMBL" id="AZI57642.1"/>
    </source>
</evidence>
<feature type="transmembrane region" description="Helical" evidence="7">
    <location>
        <begin position="107"/>
        <end position="129"/>
    </location>
</feature>
<dbReference type="NCBIfam" id="TIGR01726">
    <property type="entry name" value="HEQRo_perm_3TM"/>
    <property type="match status" value="1"/>
</dbReference>
<dbReference type="KEGG" id="nak:EH165_05215"/>
<feature type="transmembrane region" description="Helical" evidence="7">
    <location>
        <begin position="20"/>
        <end position="41"/>
    </location>
</feature>
<keyword evidence="2 7" id="KW-0813">Transport</keyword>
<dbReference type="SUPFAM" id="SSF161098">
    <property type="entry name" value="MetI-like"/>
    <property type="match status" value="1"/>
</dbReference>
<evidence type="ECO:0000256" key="7">
    <source>
        <dbReference type="RuleBase" id="RU363032"/>
    </source>
</evidence>
<dbReference type="GO" id="GO:0022857">
    <property type="term" value="F:transmembrane transporter activity"/>
    <property type="evidence" value="ECO:0007669"/>
    <property type="project" value="InterPro"/>
</dbReference>
<keyword evidence="4 7" id="KW-0812">Transmembrane</keyword>
<feature type="transmembrane region" description="Helical" evidence="7">
    <location>
        <begin position="75"/>
        <end position="95"/>
    </location>
</feature>
<dbReference type="PROSITE" id="PS50928">
    <property type="entry name" value="ABC_TM1"/>
    <property type="match status" value="1"/>
</dbReference>
<evidence type="ECO:0000256" key="4">
    <source>
        <dbReference type="ARBA" id="ARBA00022692"/>
    </source>
</evidence>
<dbReference type="GO" id="GO:0043190">
    <property type="term" value="C:ATP-binding cassette (ABC) transporter complex"/>
    <property type="evidence" value="ECO:0007669"/>
    <property type="project" value="InterPro"/>
</dbReference>
<dbReference type="AlphaFoldDB" id="A0A3G8ZJW4"/>
<keyword evidence="11" id="KW-1185">Reference proteome</keyword>
<dbReference type="Proteomes" id="UP000268084">
    <property type="component" value="Chromosome"/>
</dbReference>
<gene>
    <name evidence="10" type="ORF">EH165_05215</name>
</gene>
<feature type="region of interest" description="Disordered" evidence="8">
    <location>
        <begin position="272"/>
        <end position="310"/>
    </location>
</feature>
<evidence type="ECO:0000256" key="1">
    <source>
        <dbReference type="ARBA" id="ARBA00004651"/>
    </source>
</evidence>
<dbReference type="GO" id="GO:0006865">
    <property type="term" value="P:amino acid transport"/>
    <property type="evidence" value="ECO:0007669"/>
    <property type="project" value="TreeGrafter"/>
</dbReference>
<evidence type="ECO:0000256" key="3">
    <source>
        <dbReference type="ARBA" id="ARBA00022475"/>
    </source>
</evidence>